<accession>A0AAV9EBA3</accession>
<comment type="caution">
    <text evidence="2">The sequence shown here is derived from an EMBL/GenBank/DDBJ whole genome shotgun (WGS) entry which is preliminary data.</text>
</comment>
<keyword evidence="3" id="KW-1185">Reference proteome</keyword>
<proteinExistence type="predicted"/>
<protein>
    <recommendedName>
        <fullName evidence="4">FCP1 homology domain-containing protein</fullName>
    </recommendedName>
</protein>
<reference evidence="2" key="1">
    <citation type="journal article" date="2023" name="Nat. Commun.">
        <title>Diploid and tetraploid genomes of Acorus and the evolution of monocots.</title>
        <authorList>
            <person name="Ma L."/>
            <person name="Liu K.W."/>
            <person name="Li Z."/>
            <person name="Hsiao Y.Y."/>
            <person name="Qi Y."/>
            <person name="Fu T."/>
            <person name="Tang G.D."/>
            <person name="Zhang D."/>
            <person name="Sun W.H."/>
            <person name="Liu D.K."/>
            <person name="Li Y."/>
            <person name="Chen G.Z."/>
            <person name="Liu X.D."/>
            <person name="Liao X.Y."/>
            <person name="Jiang Y.T."/>
            <person name="Yu X."/>
            <person name="Hao Y."/>
            <person name="Huang J."/>
            <person name="Zhao X.W."/>
            <person name="Ke S."/>
            <person name="Chen Y.Y."/>
            <person name="Wu W.L."/>
            <person name="Hsu J.L."/>
            <person name="Lin Y.F."/>
            <person name="Huang M.D."/>
            <person name="Li C.Y."/>
            <person name="Huang L."/>
            <person name="Wang Z.W."/>
            <person name="Zhao X."/>
            <person name="Zhong W.Y."/>
            <person name="Peng D.H."/>
            <person name="Ahmad S."/>
            <person name="Lan S."/>
            <person name="Zhang J.S."/>
            <person name="Tsai W.C."/>
            <person name="Van de Peer Y."/>
            <person name="Liu Z.J."/>
        </authorList>
    </citation>
    <scope>NUCLEOTIDE SEQUENCE</scope>
    <source>
        <strain evidence="2">CP</strain>
    </source>
</reference>
<evidence type="ECO:0000313" key="2">
    <source>
        <dbReference type="EMBL" id="KAK1310836.1"/>
    </source>
</evidence>
<name>A0AAV9EBA3_ACOCL</name>
<evidence type="ECO:0008006" key="4">
    <source>
        <dbReference type="Google" id="ProtNLM"/>
    </source>
</evidence>
<sequence length="262" mass="28944">MRSCGKRSRAVDHGSIASEGRGLKTIDDPKKPLFLKELKKIWDNESSDLPWSKERYSSSNTLLIDDTPYKALLNPPNNAIFPHPYSVEHVDDDGFSSSINNSKPGGLKMAHSKFQMEPSEKKVEDSLAHQKDMDLVTDKSVAGLESKGEEVDATSPLLEVAQEVEVEAEEQVVPMKKGKGVATLNSAVSRERSAGVPTGELKERAEVGRQLVRGQRRNRGNPHCSRSGASHPSGEFKLPRMSKCFHCLGRGHYAREICDPPR</sequence>
<dbReference type="EMBL" id="JAUJYO010000008">
    <property type="protein sequence ID" value="KAK1310836.1"/>
    <property type="molecule type" value="Genomic_DNA"/>
</dbReference>
<evidence type="ECO:0000256" key="1">
    <source>
        <dbReference type="SAM" id="MobiDB-lite"/>
    </source>
</evidence>
<evidence type="ECO:0000313" key="3">
    <source>
        <dbReference type="Proteomes" id="UP001180020"/>
    </source>
</evidence>
<dbReference type="AlphaFoldDB" id="A0AAV9EBA3"/>
<organism evidence="2 3">
    <name type="scientific">Acorus calamus</name>
    <name type="common">Sweet flag</name>
    <dbReference type="NCBI Taxonomy" id="4465"/>
    <lineage>
        <taxon>Eukaryota</taxon>
        <taxon>Viridiplantae</taxon>
        <taxon>Streptophyta</taxon>
        <taxon>Embryophyta</taxon>
        <taxon>Tracheophyta</taxon>
        <taxon>Spermatophyta</taxon>
        <taxon>Magnoliopsida</taxon>
        <taxon>Liliopsida</taxon>
        <taxon>Acoraceae</taxon>
        <taxon>Acorus</taxon>
    </lineage>
</organism>
<dbReference type="InterPro" id="IPR023214">
    <property type="entry name" value="HAD_sf"/>
</dbReference>
<feature type="region of interest" description="Disordered" evidence="1">
    <location>
        <begin position="213"/>
        <end position="235"/>
    </location>
</feature>
<feature type="region of interest" description="Disordered" evidence="1">
    <location>
        <begin position="1"/>
        <end position="28"/>
    </location>
</feature>
<dbReference type="Gene3D" id="3.40.50.1000">
    <property type="entry name" value="HAD superfamily/HAD-like"/>
    <property type="match status" value="1"/>
</dbReference>
<gene>
    <name evidence="2" type="ORF">QJS10_CPA08g00526</name>
</gene>
<dbReference type="Proteomes" id="UP001180020">
    <property type="component" value="Unassembled WGS sequence"/>
</dbReference>
<reference evidence="2" key="2">
    <citation type="submission" date="2023-06" db="EMBL/GenBank/DDBJ databases">
        <authorList>
            <person name="Ma L."/>
            <person name="Liu K.-W."/>
            <person name="Li Z."/>
            <person name="Hsiao Y.-Y."/>
            <person name="Qi Y."/>
            <person name="Fu T."/>
            <person name="Tang G."/>
            <person name="Zhang D."/>
            <person name="Sun W.-H."/>
            <person name="Liu D.-K."/>
            <person name="Li Y."/>
            <person name="Chen G.-Z."/>
            <person name="Liu X.-D."/>
            <person name="Liao X.-Y."/>
            <person name="Jiang Y.-T."/>
            <person name="Yu X."/>
            <person name="Hao Y."/>
            <person name="Huang J."/>
            <person name="Zhao X.-W."/>
            <person name="Ke S."/>
            <person name="Chen Y.-Y."/>
            <person name="Wu W.-L."/>
            <person name="Hsu J.-L."/>
            <person name="Lin Y.-F."/>
            <person name="Huang M.-D."/>
            <person name="Li C.-Y."/>
            <person name="Huang L."/>
            <person name="Wang Z.-W."/>
            <person name="Zhao X."/>
            <person name="Zhong W.-Y."/>
            <person name="Peng D.-H."/>
            <person name="Ahmad S."/>
            <person name="Lan S."/>
            <person name="Zhang J.-S."/>
            <person name="Tsai W.-C."/>
            <person name="Van De Peer Y."/>
            <person name="Liu Z.-J."/>
        </authorList>
    </citation>
    <scope>NUCLEOTIDE SEQUENCE</scope>
    <source>
        <strain evidence="2">CP</strain>
        <tissue evidence="2">Leaves</tissue>
    </source>
</reference>